<dbReference type="InterPro" id="IPR004294">
    <property type="entry name" value="Carotenoid_Oase"/>
</dbReference>
<evidence type="ECO:0000256" key="2">
    <source>
        <dbReference type="ARBA" id="ARBA00022723"/>
    </source>
</evidence>
<proteinExistence type="inferred from homology"/>
<evidence type="ECO:0000256" key="3">
    <source>
        <dbReference type="ARBA" id="ARBA00023002"/>
    </source>
</evidence>
<sequence>MVKGIIRTASNTNIIFWRGVLLANKEEGPPFATDPVTLETIGRYDFDGQVQSPTFTAHPKFDPDTGEMVCYGYEAGGNGYDASYDIVVYTIDKDGKKTEECWYKAPFCGMIHDCTITKNYLILPLTPIKADAERMKRGGNHFAWDLDEDQWYGIVPRRNGKPEDIVWLRADNGFHGHVAGSYENKQGKIGVDLTIAFDNVFFFFPPENLANTPNTLLQRNKLVSDIYRWVFDPKTPTNTRVQPFKPFGINGEFSRIDDRVLTKRYSHLWQCNIDPTKSYDFAKCGPPAGGLFNMLGRYEWDTGKKDTFWAGPTCTFQEPVFIPKASPSTPSTSFTEGEGYIIVLLNHLGVLRNEIFIFEAQNLAQGPLAVVHLPVKLRLGLHGNFIEQREIDEWAKKRKEGGELGLAQAAKGMLPWQKKMAEGEGLGIAVPVPGKDGMNASIGANGVNGR</sequence>
<evidence type="ECO:0000256" key="4">
    <source>
        <dbReference type="ARBA" id="ARBA00023004"/>
    </source>
</evidence>
<evidence type="ECO:0000256" key="1">
    <source>
        <dbReference type="ARBA" id="ARBA00006787"/>
    </source>
</evidence>
<feature type="binding site" evidence="5">
    <location>
        <position position="177"/>
    </location>
    <ligand>
        <name>Fe cation</name>
        <dbReference type="ChEBI" id="CHEBI:24875"/>
        <note>catalytic</note>
    </ligand>
</feature>
<accession>A0A6A5SBB1</accession>
<keyword evidence="2 5" id="KW-0479">Metal-binding</keyword>
<comment type="cofactor">
    <cofactor evidence="5">
        <name>Fe(2+)</name>
        <dbReference type="ChEBI" id="CHEBI:29033"/>
    </cofactor>
    <text evidence="5">Binds 1 Fe(2+) ion per subunit.</text>
</comment>
<feature type="binding site" evidence="5">
    <location>
        <position position="112"/>
    </location>
    <ligand>
        <name>Fe cation</name>
        <dbReference type="ChEBI" id="CHEBI:24875"/>
        <note>catalytic</note>
    </ligand>
</feature>
<keyword evidence="3" id="KW-0560">Oxidoreductase</keyword>
<organism evidence="6 7">
    <name type="scientific">Clathrospora elynae</name>
    <dbReference type="NCBI Taxonomy" id="706981"/>
    <lineage>
        <taxon>Eukaryota</taxon>
        <taxon>Fungi</taxon>
        <taxon>Dikarya</taxon>
        <taxon>Ascomycota</taxon>
        <taxon>Pezizomycotina</taxon>
        <taxon>Dothideomycetes</taxon>
        <taxon>Pleosporomycetidae</taxon>
        <taxon>Pleosporales</taxon>
        <taxon>Diademaceae</taxon>
        <taxon>Clathrospora</taxon>
    </lineage>
</organism>
<feature type="binding site" evidence="5">
    <location>
        <position position="58"/>
    </location>
    <ligand>
        <name>Fe cation</name>
        <dbReference type="ChEBI" id="CHEBI:24875"/>
        <note>catalytic</note>
    </ligand>
</feature>
<dbReference type="PANTHER" id="PTHR10543">
    <property type="entry name" value="BETA-CAROTENE DIOXYGENASE"/>
    <property type="match status" value="1"/>
</dbReference>
<dbReference type="GO" id="GO:0010436">
    <property type="term" value="F:carotenoid dioxygenase activity"/>
    <property type="evidence" value="ECO:0007669"/>
    <property type="project" value="TreeGrafter"/>
</dbReference>
<dbReference type="Pfam" id="PF03055">
    <property type="entry name" value="RPE65"/>
    <property type="match status" value="1"/>
</dbReference>
<keyword evidence="7" id="KW-1185">Reference proteome</keyword>
<reference evidence="6" key="1">
    <citation type="journal article" date="2020" name="Stud. Mycol.">
        <title>101 Dothideomycetes genomes: a test case for predicting lifestyles and emergence of pathogens.</title>
        <authorList>
            <person name="Haridas S."/>
            <person name="Albert R."/>
            <person name="Binder M."/>
            <person name="Bloem J."/>
            <person name="Labutti K."/>
            <person name="Salamov A."/>
            <person name="Andreopoulos B."/>
            <person name="Baker S."/>
            <person name="Barry K."/>
            <person name="Bills G."/>
            <person name="Bluhm B."/>
            <person name="Cannon C."/>
            <person name="Castanera R."/>
            <person name="Culley D."/>
            <person name="Daum C."/>
            <person name="Ezra D."/>
            <person name="Gonzalez J."/>
            <person name="Henrissat B."/>
            <person name="Kuo A."/>
            <person name="Liang C."/>
            <person name="Lipzen A."/>
            <person name="Lutzoni F."/>
            <person name="Magnuson J."/>
            <person name="Mondo S."/>
            <person name="Nolan M."/>
            <person name="Ohm R."/>
            <person name="Pangilinan J."/>
            <person name="Park H.-J."/>
            <person name="Ramirez L."/>
            <person name="Alfaro M."/>
            <person name="Sun H."/>
            <person name="Tritt A."/>
            <person name="Yoshinaga Y."/>
            <person name="Zwiers L.-H."/>
            <person name="Turgeon B."/>
            <person name="Goodwin S."/>
            <person name="Spatafora J."/>
            <person name="Crous P."/>
            <person name="Grigoriev I."/>
        </authorList>
    </citation>
    <scope>NUCLEOTIDE SEQUENCE</scope>
    <source>
        <strain evidence="6">CBS 161.51</strain>
    </source>
</reference>
<feature type="binding site" evidence="5">
    <location>
        <position position="382"/>
    </location>
    <ligand>
        <name>Fe cation</name>
        <dbReference type="ChEBI" id="CHEBI:24875"/>
        <note>catalytic</note>
    </ligand>
</feature>
<dbReference type="GO" id="GO:0016121">
    <property type="term" value="P:carotene catabolic process"/>
    <property type="evidence" value="ECO:0007669"/>
    <property type="project" value="TreeGrafter"/>
</dbReference>
<dbReference type="Proteomes" id="UP000800038">
    <property type="component" value="Unassembled WGS sequence"/>
</dbReference>
<comment type="similarity">
    <text evidence="1">Belongs to the carotenoid oxygenase family.</text>
</comment>
<dbReference type="GO" id="GO:0046872">
    <property type="term" value="F:metal ion binding"/>
    <property type="evidence" value="ECO:0007669"/>
    <property type="project" value="UniProtKB-KW"/>
</dbReference>
<dbReference type="PANTHER" id="PTHR10543:SF89">
    <property type="entry name" value="CAROTENOID 9,10(9',10')-CLEAVAGE DIOXYGENASE 1"/>
    <property type="match status" value="1"/>
</dbReference>
<name>A0A6A5SBB1_9PLEO</name>
<dbReference type="OrthoDB" id="1069523at2759"/>
<evidence type="ECO:0000313" key="6">
    <source>
        <dbReference type="EMBL" id="KAF1936778.1"/>
    </source>
</evidence>
<evidence type="ECO:0000313" key="7">
    <source>
        <dbReference type="Proteomes" id="UP000800038"/>
    </source>
</evidence>
<keyword evidence="4 5" id="KW-0408">Iron</keyword>
<dbReference type="AlphaFoldDB" id="A0A6A5SBB1"/>
<protein>
    <submittedName>
        <fullName evidence="6">Carotenoid oxygenase</fullName>
    </submittedName>
</protein>
<dbReference type="EMBL" id="ML976170">
    <property type="protein sequence ID" value="KAF1936778.1"/>
    <property type="molecule type" value="Genomic_DNA"/>
</dbReference>
<gene>
    <name evidence="6" type="ORF">EJ02DRAFT_515607</name>
</gene>
<evidence type="ECO:0000256" key="5">
    <source>
        <dbReference type="PIRSR" id="PIRSR604294-1"/>
    </source>
</evidence>